<feature type="domain" description="Bacterial repeat" evidence="1">
    <location>
        <begin position="175"/>
        <end position="236"/>
    </location>
</feature>
<proteinExistence type="predicted"/>
<feature type="domain" description="Bacterial repeat" evidence="1">
    <location>
        <begin position="435"/>
        <end position="488"/>
    </location>
</feature>
<feature type="domain" description="Bacterial repeat" evidence="1">
    <location>
        <begin position="81"/>
        <end position="157"/>
    </location>
</feature>
<evidence type="ECO:0000313" key="2">
    <source>
        <dbReference type="EMBL" id="MDT7044129.1"/>
    </source>
</evidence>
<dbReference type="RefSeq" id="WP_313834715.1">
    <property type="nucleotide sequence ID" value="NZ_JAQOUE010000002.1"/>
</dbReference>
<dbReference type="PANTHER" id="PTHR43737">
    <property type="entry name" value="BLL7424 PROTEIN"/>
    <property type="match status" value="1"/>
</dbReference>
<evidence type="ECO:0000313" key="3">
    <source>
        <dbReference type="Proteomes" id="UP001250932"/>
    </source>
</evidence>
<reference evidence="2 3" key="1">
    <citation type="journal article" date="2023" name="ISME J.">
        <title>Cultivation and genomic characterization of novel and ubiquitous marine nitrite-oxidizing bacteria from the Nitrospirales.</title>
        <authorList>
            <person name="Mueller A.J."/>
            <person name="Daebeler A."/>
            <person name="Herbold C.W."/>
            <person name="Kirkegaard R.H."/>
            <person name="Daims H."/>
        </authorList>
    </citation>
    <scope>NUCLEOTIDE SEQUENCE [LARGE SCALE GENOMIC DNA]</scope>
    <source>
        <strain evidence="2 3">EB</strain>
    </source>
</reference>
<dbReference type="Pfam" id="PF08811">
    <property type="entry name" value="DUF1800"/>
    <property type="match status" value="1"/>
</dbReference>
<feature type="domain" description="Bacterial repeat" evidence="1">
    <location>
        <begin position="599"/>
        <end position="652"/>
    </location>
</feature>
<dbReference type="PANTHER" id="PTHR43737:SF1">
    <property type="entry name" value="DUF1501 DOMAIN-CONTAINING PROTEIN"/>
    <property type="match status" value="1"/>
</dbReference>
<keyword evidence="3" id="KW-1185">Reference proteome</keyword>
<comment type="caution">
    <text evidence="2">The sequence shown here is derived from an EMBL/GenBank/DDBJ whole genome shotgun (WGS) entry which is preliminary data.</text>
</comment>
<organism evidence="2 3">
    <name type="scientific">Candidatus Nitronereus thalassa</name>
    <dbReference type="NCBI Taxonomy" id="3020898"/>
    <lineage>
        <taxon>Bacteria</taxon>
        <taxon>Pseudomonadati</taxon>
        <taxon>Nitrospirota</taxon>
        <taxon>Nitrospiria</taxon>
        <taxon>Nitrospirales</taxon>
        <taxon>Nitrospiraceae</taxon>
        <taxon>Candidatus Nitronereus</taxon>
    </lineage>
</organism>
<dbReference type="Pfam" id="PF18998">
    <property type="entry name" value="Flg_new_2"/>
    <property type="match status" value="7"/>
</dbReference>
<feature type="domain" description="Bacterial repeat" evidence="1">
    <location>
        <begin position="517"/>
        <end position="568"/>
    </location>
</feature>
<feature type="domain" description="Bacterial repeat" evidence="1">
    <location>
        <begin position="353"/>
        <end position="405"/>
    </location>
</feature>
<feature type="domain" description="Bacterial repeat" evidence="1">
    <location>
        <begin position="274"/>
        <end position="319"/>
    </location>
</feature>
<dbReference type="InterPro" id="IPR044060">
    <property type="entry name" value="Bacterial_rp_domain"/>
</dbReference>
<evidence type="ECO:0000259" key="1">
    <source>
        <dbReference type="Pfam" id="PF18998"/>
    </source>
</evidence>
<name>A0ABU3KC91_9BACT</name>
<dbReference type="InterPro" id="IPR014917">
    <property type="entry name" value="DUF1800"/>
</dbReference>
<dbReference type="Proteomes" id="UP001250932">
    <property type="component" value="Unassembled WGS sequence"/>
</dbReference>
<accession>A0ABU3KC91</accession>
<sequence length="1140" mass="122285">MAVQRILATAKHQENGAYVARCPDRSRVFSGGWCSGALGLKGRSPIGFVLQIIFLLSLVVVPEAMAKSNDHKFQNRHRSVPLTVVVQGGGTVTSKPEGISCSEGRCQGEFPRGTVVRLRASAVDGMEFSQWRGACGGSRGCKVRLRRPKTVLASFKAPLPVPLTVYVRGEGKVTSTPEGISCTAGKCRGEFARGTVVRLHADPGDGHIFKKWRGACWGSKGCKVKLKRPRNVLAQFRIPRLMPLRVMVKGEGSITSSPEGLECREHVCFGKFPEKSYVTLTAVPREGQSFKRWRGACRGSETCTVKLRRPRTVLAKFTNTPPPPPEEVVLSLSMKGKGKVTSSPEGIECTTESCKGGFPVGTIVTLKPEAGEGHVFSEWSGACKGNEECKVTMNEPAEVNANFVLIPKETLTVMIAGEGVVFSDPDGIECKTETCVAEYPQGSPVTLIAKPGEGQLFGKWTGDCSSSESTCKLTLSKSMSVKAEFQAVPKIALTLNIVGLGEVISDPEGLECEAGTCVGQFPQGTEVVLQPKPGENQVFGEWAGGCTGSEGCKVTLNAPVVITATFTPPPPPPNVDLSVTVVGDGSVVITPVNLTCTTGTCTNPIPTGTIVTISAIPNTGQSFSGWTGACSGIGSCALTVTAATAATATFVPSTPGGTTNADAIRFLEQSTWGPNPTSIAHLQSIGKTAFLAEQFNATPSTYPDPVDDSSSLGPLQDQWFHNVFHGQDQLRQRVAFALSQLFVVSANALGRDDQMIPYQRIMLNNAFGNFYDLMRDVTLSPAMGLYLDMVNNDKTDPGSGLNPNENYARELLQLFSVGLNVLSPDGSEVLDTNGQPIPTYDQDVVINLSRVFTGWTYPTRPGETPRWRNPSHFDGPMEAIEEHHDTEQKLLMNGFVIPAGGTAQEDLDAALTHIFEHQNVGPFVATRLIRNLVTSNPSPEYIQRVAAVFNDDGSGVRGNMQAVITAILMDAEAATVVPNGSHLREPILYAMALLRALEADVELDNPLYTRTRDLGQTLFSPPSVFNFFSPLYKIPGTNLFGPEYQIHTLTNVIARANFVNRVVTNGLGGGTTVDLSRFEAVAADAGQLVAEVERALLHENLSDAERQSIITAVSVSSNSTTRARTAVYLVATSAKYQVQH</sequence>
<gene>
    <name evidence="2" type="ORF">PPG34_17395</name>
</gene>
<dbReference type="EMBL" id="JAQOUE010000002">
    <property type="protein sequence ID" value="MDT7044129.1"/>
    <property type="molecule type" value="Genomic_DNA"/>
</dbReference>
<protein>
    <submittedName>
        <fullName evidence="2">DUF1800 family protein</fullName>
    </submittedName>
</protein>